<protein>
    <recommendedName>
        <fullName evidence="5">Carboxypeptidase regulatory-like domain-containing protein</fullName>
    </recommendedName>
</protein>
<dbReference type="Proteomes" id="UP001054846">
    <property type="component" value="Chromosome"/>
</dbReference>
<accession>A0ABY3PRZ7</accession>
<evidence type="ECO:0000313" key="3">
    <source>
        <dbReference type="EMBL" id="UFP96506.1"/>
    </source>
</evidence>
<sequence>MLVRWFAPAVVLGVLAVGTASAAPIVVAIKDIKFAPCPAAAGKAPVISTNDQSNQPARCYRLTGTATNPAQDPVQDIDVFGRITDASGTAALTRRRIGSIDALPVGTHPVRMDVFLPESAKPPFKIEITRASGSSKASRPDRQDAPPVP</sequence>
<proteinExistence type="predicted"/>
<evidence type="ECO:0000313" key="4">
    <source>
        <dbReference type="Proteomes" id="UP001054846"/>
    </source>
</evidence>
<feature type="chain" id="PRO_5045857310" description="Carboxypeptidase regulatory-like domain-containing protein" evidence="2">
    <location>
        <begin position="23"/>
        <end position="149"/>
    </location>
</feature>
<gene>
    <name evidence="3" type="ORF">ISF26_09965</name>
</gene>
<name>A0ABY3PRZ7_9CYAN</name>
<evidence type="ECO:0000256" key="2">
    <source>
        <dbReference type="SAM" id="SignalP"/>
    </source>
</evidence>
<dbReference type="EMBL" id="CP063845">
    <property type="protein sequence ID" value="UFP96506.1"/>
    <property type="molecule type" value="Genomic_DNA"/>
</dbReference>
<evidence type="ECO:0000256" key="1">
    <source>
        <dbReference type="SAM" id="MobiDB-lite"/>
    </source>
</evidence>
<keyword evidence="4" id="KW-1185">Reference proteome</keyword>
<feature type="signal peptide" evidence="2">
    <location>
        <begin position="1"/>
        <end position="22"/>
    </location>
</feature>
<dbReference type="RefSeq" id="WP_230843744.1">
    <property type="nucleotide sequence ID" value="NZ_CP063845.1"/>
</dbReference>
<evidence type="ECO:0008006" key="5">
    <source>
        <dbReference type="Google" id="ProtNLM"/>
    </source>
</evidence>
<reference evidence="3 4" key="1">
    <citation type="journal article" date="2021" name="Genome Biol. Evol.">
        <title>Complete Genome Sequencing of a Novel Gloeobacter Species from a Waterfall Cave in Mexico.</title>
        <authorList>
            <person name="Saw J.H."/>
            <person name="Cardona T."/>
            <person name="Montejano G."/>
        </authorList>
    </citation>
    <scope>NUCLEOTIDE SEQUENCE [LARGE SCALE GENOMIC DNA]</scope>
    <source>
        <strain evidence="3">MG652769</strain>
    </source>
</reference>
<organism evidence="3 4">
    <name type="scientific">Gloeobacter morelensis MG652769</name>
    <dbReference type="NCBI Taxonomy" id="2781736"/>
    <lineage>
        <taxon>Bacteria</taxon>
        <taxon>Bacillati</taxon>
        <taxon>Cyanobacteriota</taxon>
        <taxon>Cyanophyceae</taxon>
        <taxon>Gloeobacterales</taxon>
        <taxon>Gloeobacteraceae</taxon>
        <taxon>Gloeobacter</taxon>
        <taxon>Gloeobacter morelensis</taxon>
    </lineage>
</organism>
<feature type="region of interest" description="Disordered" evidence="1">
    <location>
        <begin position="129"/>
        <end position="149"/>
    </location>
</feature>
<keyword evidence="2" id="KW-0732">Signal</keyword>
<feature type="compositionally biased region" description="Basic and acidic residues" evidence="1">
    <location>
        <begin position="138"/>
        <end position="149"/>
    </location>
</feature>